<dbReference type="SUPFAM" id="SSF82185">
    <property type="entry name" value="Histone H3 K4-specific methyltransferase SET7/9 N-terminal domain"/>
    <property type="match status" value="3"/>
</dbReference>
<gene>
    <name evidence="2" type="ORF">SAMN02910265_01834</name>
</gene>
<dbReference type="Proteomes" id="UP000183190">
    <property type="component" value="Unassembled WGS sequence"/>
</dbReference>
<dbReference type="Gene3D" id="2.20.110.10">
    <property type="entry name" value="Histone H3 K4-specific methyltransferase SET7/9 N-terminal domain"/>
    <property type="match status" value="5"/>
</dbReference>
<dbReference type="RefSeq" id="WP_074716645.1">
    <property type="nucleotide sequence ID" value="NZ_FNWV01000005.1"/>
</dbReference>
<dbReference type="OrthoDB" id="7059515at2"/>
<dbReference type="PANTHER" id="PTHR23084">
    <property type="entry name" value="PHOSPHATIDYLINOSITOL-4-PHOSPHATE 5-KINASE RELATED"/>
    <property type="match status" value="1"/>
</dbReference>
<accession>A0A1H6JPL9</accession>
<reference evidence="2 3" key="1">
    <citation type="submission" date="2016-10" db="EMBL/GenBank/DDBJ databases">
        <authorList>
            <person name="de Groot N.N."/>
        </authorList>
    </citation>
    <scope>NUCLEOTIDE SEQUENCE [LARGE SCALE GENOMIC DNA]</scope>
    <source>
        <strain evidence="2 3">YAD2003</strain>
    </source>
</reference>
<dbReference type="PANTHER" id="PTHR23084:SF263">
    <property type="entry name" value="MORN REPEAT-CONTAINING PROTEIN 1"/>
    <property type="match status" value="1"/>
</dbReference>
<keyword evidence="1" id="KW-0677">Repeat</keyword>
<dbReference type="SMART" id="SM00698">
    <property type="entry name" value="MORN"/>
    <property type="match status" value="10"/>
</dbReference>
<dbReference type="Pfam" id="PF02493">
    <property type="entry name" value="MORN"/>
    <property type="match status" value="11"/>
</dbReference>
<evidence type="ECO:0000256" key="1">
    <source>
        <dbReference type="ARBA" id="ARBA00022737"/>
    </source>
</evidence>
<dbReference type="EMBL" id="FNWV01000005">
    <property type="protein sequence ID" value="SEH62506.1"/>
    <property type="molecule type" value="Genomic_DNA"/>
</dbReference>
<sequence>MGMLDFLKVSKGIANNMNYVSSVLGTGMYSGHVGSSRKPDGRGVFINDLDIEYDGEWKDGKLCGFGRKYAKGYYDIGQGEGDEASKSLVYAGDFVDDRFHGNGKQYWQTGKLQYDGEWMYGWKCGEGTEFYENGKEKYVGSWSRSRYHGRGVFTYKNGDVIEGEWIEGLLEGEALFKTREDHCVYKRNYKEGKVITEELISGTPKPSPDAKRVIEFDNGRYEGEVGFTGKMHGKGVFTYTNGNVYEGCFNEGVKQGKGVFRFADGDVYEGEYENDMRNGVGVYSYKNGNKYDGEWCDNVKSGHGVFYYNNGDRFEGRFENSLKHGKGTFYFKNGDVFEGEWEGDLRHGKGILTCADGVKKIQKWDRDKLLSESPIFQ</sequence>
<dbReference type="InterPro" id="IPR003409">
    <property type="entry name" value="MORN"/>
</dbReference>
<evidence type="ECO:0000313" key="2">
    <source>
        <dbReference type="EMBL" id="SEH62506.1"/>
    </source>
</evidence>
<dbReference type="FunFam" id="2.20.110.10:FF:000002">
    <property type="entry name" value="Phosphatidylinositol 4-phosphate 5-kinase 8"/>
    <property type="match status" value="1"/>
</dbReference>
<evidence type="ECO:0000313" key="3">
    <source>
        <dbReference type="Proteomes" id="UP000183190"/>
    </source>
</evidence>
<dbReference type="AlphaFoldDB" id="A0A1H6JPL9"/>
<organism evidence="2 3">
    <name type="scientific">Ruminococcus flavefaciens</name>
    <dbReference type="NCBI Taxonomy" id="1265"/>
    <lineage>
        <taxon>Bacteria</taxon>
        <taxon>Bacillati</taxon>
        <taxon>Bacillota</taxon>
        <taxon>Clostridia</taxon>
        <taxon>Eubacteriales</taxon>
        <taxon>Oscillospiraceae</taxon>
        <taxon>Ruminococcus</taxon>
    </lineage>
</organism>
<name>A0A1H6JPL9_RUMFL</name>
<proteinExistence type="predicted"/>
<protein>
    <submittedName>
        <fullName evidence="2">Uncharacterized conserved protein</fullName>
    </submittedName>
</protein>